<evidence type="ECO:0000313" key="1">
    <source>
        <dbReference type="EMBL" id="GLL10983.1"/>
    </source>
</evidence>
<dbReference type="Proteomes" id="UP001143463">
    <property type="component" value="Unassembled WGS sequence"/>
</dbReference>
<accession>A0A9W6L0X0</accession>
<comment type="caution">
    <text evidence="1">The sequence shown here is derived from an EMBL/GenBank/DDBJ whole genome shotgun (WGS) entry which is preliminary data.</text>
</comment>
<keyword evidence="2" id="KW-1185">Reference proteome</keyword>
<dbReference type="Pfam" id="PF13692">
    <property type="entry name" value="Glyco_trans_1_4"/>
    <property type="match status" value="1"/>
</dbReference>
<evidence type="ECO:0000313" key="2">
    <source>
        <dbReference type="Proteomes" id="UP001143463"/>
    </source>
</evidence>
<proteinExistence type="predicted"/>
<reference evidence="1" key="2">
    <citation type="submission" date="2023-01" db="EMBL/GenBank/DDBJ databases">
        <authorList>
            <person name="Sun Q."/>
            <person name="Evtushenko L."/>
        </authorList>
    </citation>
    <scope>NUCLEOTIDE SEQUENCE</scope>
    <source>
        <strain evidence="1">VKM Ac-1069</strain>
    </source>
</reference>
<organism evidence="1 2">
    <name type="scientific">Pseudonocardia halophobica</name>
    <dbReference type="NCBI Taxonomy" id="29401"/>
    <lineage>
        <taxon>Bacteria</taxon>
        <taxon>Bacillati</taxon>
        <taxon>Actinomycetota</taxon>
        <taxon>Actinomycetes</taxon>
        <taxon>Pseudonocardiales</taxon>
        <taxon>Pseudonocardiaceae</taxon>
        <taxon>Pseudonocardia</taxon>
    </lineage>
</organism>
<sequence>MRAILNYLRASRTSPNLHRRVLYLAVHDITYPRNRRIRSYLSENYGIDSESTELEQHGGYLRRSVRMLIAGLRRSNNIGAVVLAEFNVQYWWIGYIIGRFRRVPVITDRFVGLYETNVEDWQRFSSRSIKARAHGLFDTLAVRFADYVLIDTEVRAMELRSQTSRARVFSLPVGAPDWAVPRPRARSASDPLKILYYGNYIPLHGLSTVMAAAETLARTGKTFALTMVGDGELRGEIESAFRRGTASEHVSFLDPVPEHQLSEIISEHDVVLGIFGDSRKAASVIANKVWQGLACGRTVITRNSHALGEIASLTEGQLVQIEASNSDELASALAMIEPVPDDGEASASHIRLREYVDSRYAMFAAALMQRLEGALDEP</sequence>
<gene>
    <name evidence="1" type="ORF">GCM10017577_21240</name>
</gene>
<dbReference type="Gene3D" id="3.40.50.2000">
    <property type="entry name" value="Glycogen Phosphorylase B"/>
    <property type="match status" value="1"/>
</dbReference>
<dbReference type="SUPFAM" id="SSF53756">
    <property type="entry name" value="UDP-Glycosyltransferase/glycogen phosphorylase"/>
    <property type="match status" value="1"/>
</dbReference>
<protein>
    <submittedName>
        <fullName evidence="1">Uncharacterized protein</fullName>
    </submittedName>
</protein>
<dbReference type="AlphaFoldDB" id="A0A9W6L0X0"/>
<dbReference type="EMBL" id="BSFQ01000006">
    <property type="protein sequence ID" value="GLL10983.1"/>
    <property type="molecule type" value="Genomic_DNA"/>
</dbReference>
<name>A0A9W6L0X0_9PSEU</name>
<reference evidence="1" key="1">
    <citation type="journal article" date="2014" name="Int. J. Syst. Evol. Microbiol.">
        <title>Complete genome sequence of Corynebacterium casei LMG S-19264T (=DSM 44701T), isolated from a smear-ripened cheese.</title>
        <authorList>
            <consortium name="US DOE Joint Genome Institute (JGI-PGF)"/>
            <person name="Walter F."/>
            <person name="Albersmeier A."/>
            <person name="Kalinowski J."/>
            <person name="Ruckert C."/>
        </authorList>
    </citation>
    <scope>NUCLEOTIDE SEQUENCE</scope>
    <source>
        <strain evidence="1">VKM Ac-1069</strain>
    </source>
</reference>